<keyword evidence="2" id="KW-0732">Signal</keyword>
<feature type="chain" id="PRO_5002064996" evidence="2">
    <location>
        <begin position="21"/>
        <end position="139"/>
    </location>
</feature>
<dbReference type="EMBL" id="GBRH01178445">
    <property type="protein sequence ID" value="JAE19451.1"/>
    <property type="molecule type" value="Transcribed_RNA"/>
</dbReference>
<reference evidence="3" key="1">
    <citation type="submission" date="2014-09" db="EMBL/GenBank/DDBJ databases">
        <authorList>
            <person name="Magalhaes I.L.F."/>
            <person name="Oliveira U."/>
            <person name="Santos F.R."/>
            <person name="Vidigal T.H.D.A."/>
            <person name="Brescovit A.D."/>
            <person name="Santos A.J."/>
        </authorList>
    </citation>
    <scope>NUCLEOTIDE SEQUENCE</scope>
    <source>
        <tissue evidence="3">Shoot tissue taken approximately 20 cm above the soil surface</tissue>
    </source>
</reference>
<proteinExistence type="predicted"/>
<evidence type="ECO:0000256" key="1">
    <source>
        <dbReference type="SAM" id="MobiDB-lite"/>
    </source>
</evidence>
<evidence type="ECO:0000313" key="3">
    <source>
        <dbReference type="EMBL" id="JAE19451.1"/>
    </source>
</evidence>
<evidence type="ECO:0000256" key="2">
    <source>
        <dbReference type="SAM" id="SignalP"/>
    </source>
</evidence>
<sequence>MLVWFLDTAALGWPARVVFGFFFGGDGERRQATDDRRWRCRRRAWRGTGPSGWRRTAARGGELGRGGGEPVLLRRRGPVLALALEARLRLGGHLQVRVRWRRRQRRGRGRTHQEVVRVGVLAGRRRPGGRAGRDHQGQP</sequence>
<reference evidence="3" key="2">
    <citation type="journal article" date="2015" name="Data Brief">
        <title>Shoot transcriptome of the giant reed, Arundo donax.</title>
        <authorList>
            <person name="Barrero R.A."/>
            <person name="Guerrero F.D."/>
            <person name="Moolhuijzen P."/>
            <person name="Goolsby J.A."/>
            <person name="Tidwell J."/>
            <person name="Bellgard S.E."/>
            <person name="Bellgard M.I."/>
        </authorList>
    </citation>
    <scope>NUCLEOTIDE SEQUENCE</scope>
    <source>
        <tissue evidence="3">Shoot tissue taken approximately 20 cm above the soil surface</tissue>
    </source>
</reference>
<accession>A0A0A9GA77</accession>
<name>A0A0A9GA77_ARUDO</name>
<feature type="signal peptide" evidence="2">
    <location>
        <begin position="1"/>
        <end position="20"/>
    </location>
</feature>
<protein>
    <submittedName>
        <fullName evidence="3">Uncharacterized protein</fullName>
    </submittedName>
</protein>
<dbReference type="AlphaFoldDB" id="A0A0A9GA77"/>
<organism evidence="3">
    <name type="scientific">Arundo donax</name>
    <name type="common">Giant reed</name>
    <name type="synonym">Donax arundinaceus</name>
    <dbReference type="NCBI Taxonomy" id="35708"/>
    <lineage>
        <taxon>Eukaryota</taxon>
        <taxon>Viridiplantae</taxon>
        <taxon>Streptophyta</taxon>
        <taxon>Embryophyta</taxon>
        <taxon>Tracheophyta</taxon>
        <taxon>Spermatophyta</taxon>
        <taxon>Magnoliopsida</taxon>
        <taxon>Liliopsida</taxon>
        <taxon>Poales</taxon>
        <taxon>Poaceae</taxon>
        <taxon>PACMAD clade</taxon>
        <taxon>Arundinoideae</taxon>
        <taxon>Arundineae</taxon>
        <taxon>Arundo</taxon>
    </lineage>
</organism>
<feature type="region of interest" description="Disordered" evidence="1">
    <location>
        <begin position="49"/>
        <end position="69"/>
    </location>
</feature>